<feature type="transmembrane region" description="Helical" evidence="9">
    <location>
        <begin position="488"/>
        <end position="514"/>
    </location>
</feature>
<evidence type="ECO:0000256" key="10">
    <source>
        <dbReference type="SAM" id="MobiDB-lite"/>
    </source>
</evidence>
<keyword evidence="9" id="KW-1003">Cell membrane</keyword>
<dbReference type="InterPro" id="IPR047817">
    <property type="entry name" value="ABC2_TM_bact-type"/>
</dbReference>
<evidence type="ECO:0000256" key="7">
    <source>
        <dbReference type="ARBA" id="ARBA00023136"/>
    </source>
</evidence>
<dbReference type="GO" id="GO:0043190">
    <property type="term" value="C:ATP-binding cassette (ABC) transporter complex"/>
    <property type="evidence" value="ECO:0007669"/>
    <property type="project" value="InterPro"/>
</dbReference>
<dbReference type="InterPro" id="IPR003439">
    <property type="entry name" value="ABC_transporter-like_ATP-bd"/>
</dbReference>
<feature type="transmembrane region" description="Helical" evidence="9">
    <location>
        <begin position="454"/>
        <end position="482"/>
    </location>
</feature>
<dbReference type="Pfam" id="PF00005">
    <property type="entry name" value="ABC_tran"/>
    <property type="match status" value="1"/>
</dbReference>
<keyword evidence="3 9" id="KW-0812">Transmembrane</keyword>
<evidence type="ECO:0000313" key="13">
    <source>
        <dbReference type="EMBL" id="MXQ66399.1"/>
    </source>
</evidence>
<feature type="transmembrane region" description="Helical" evidence="9">
    <location>
        <begin position="411"/>
        <end position="434"/>
    </location>
</feature>
<accession>A0A6I4W6N5</accession>
<comment type="subcellular location">
    <subcellularLocation>
        <location evidence="9">Cell membrane</location>
        <topology evidence="9">Multi-pass membrane protein</topology>
    </subcellularLocation>
    <subcellularLocation>
        <location evidence="1">Membrane</location>
        <topology evidence="1">Multi-pass membrane protein</topology>
    </subcellularLocation>
</comment>
<evidence type="ECO:0000256" key="3">
    <source>
        <dbReference type="ARBA" id="ARBA00022692"/>
    </source>
</evidence>
<gene>
    <name evidence="13" type="ORF">GQ466_20480</name>
</gene>
<keyword evidence="4" id="KW-0547">Nucleotide-binding</keyword>
<dbReference type="Pfam" id="PF13732">
    <property type="entry name" value="DrrA1-3_C"/>
    <property type="match status" value="1"/>
</dbReference>
<keyword evidence="6 9" id="KW-1133">Transmembrane helix</keyword>
<dbReference type="InterPro" id="IPR013525">
    <property type="entry name" value="ABC2_TM"/>
</dbReference>
<keyword evidence="14" id="KW-1185">Reference proteome</keyword>
<evidence type="ECO:0000256" key="2">
    <source>
        <dbReference type="ARBA" id="ARBA00022448"/>
    </source>
</evidence>
<keyword evidence="8" id="KW-0046">Antibiotic resistance</keyword>
<keyword evidence="7 9" id="KW-0472">Membrane</keyword>
<dbReference type="GO" id="GO:0046677">
    <property type="term" value="P:response to antibiotic"/>
    <property type="evidence" value="ECO:0007669"/>
    <property type="project" value="UniProtKB-KW"/>
</dbReference>
<reference evidence="13 14" key="1">
    <citation type="submission" date="2019-12" db="EMBL/GenBank/DDBJ databases">
        <title>Nocardia macrotermitis sp. nov. and Nocardia aurantia sp. nov., isolated from the gut of the fungus growing-termite Macrotermes natalensis.</title>
        <authorList>
            <person name="Christine B."/>
            <person name="Rene B."/>
        </authorList>
    </citation>
    <scope>NUCLEOTIDE SEQUENCE [LARGE SCALE GENOMIC DNA]</scope>
    <source>
        <strain evidence="13 14">DSM 102126</strain>
    </source>
</reference>
<dbReference type="PROSITE" id="PS00211">
    <property type="entry name" value="ABC_TRANSPORTER_1"/>
    <property type="match status" value="1"/>
</dbReference>
<feature type="transmembrane region" description="Helical" evidence="9">
    <location>
        <begin position="376"/>
        <end position="399"/>
    </location>
</feature>
<dbReference type="PRINTS" id="PR00164">
    <property type="entry name" value="ABC2TRNSPORT"/>
</dbReference>
<feature type="region of interest" description="Disordered" evidence="10">
    <location>
        <begin position="320"/>
        <end position="348"/>
    </location>
</feature>
<evidence type="ECO:0000256" key="8">
    <source>
        <dbReference type="ARBA" id="ARBA00023251"/>
    </source>
</evidence>
<dbReference type="EMBL" id="WUTW01000004">
    <property type="protein sequence ID" value="MXQ66399.1"/>
    <property type="molecule type" value="Genomic_DNA"/>
</dbReference>
<dbReference type="InterPro" id="IPR017871">
    <property type="entry name" value="ABC_transporter-like_CS"/>
</dbReference>
<dbReference type="InterPro" id="IPR003593">
    <property type="entry name" value="AAA+_ATPase"/>
</dbReference>
<dbReference type="PROSITE" id="PS50893">
    <property type="entry name" value="ABC_TRANSPORTER_2"/>
    <property type="match status" value="1"/>
</dbReference>
<protein>
    <recommendedName>
        <fullName evidence="9">Transport permease protein</fullName>
    </recommendedName>
</protein>
<organism evidence="13 14">
    <name type="scientific">Actinomadura rayongensis</name>
    <dbReference type="NCBI Taxonomy" id="1429076"/>
    <lineage>
        <taxon>Bacteria</taxon>
        <taxon>Bacillati</taxon>
        <taxon>Actinomycetota</taxon>
        <taxon>Actinomycetes</taxon>
        <taxon>Streptosporangiales</taxon>
        <taxon>Thermomonosporaceae</taxon>
        <taxon>Actinomadura</taxon>
    </lineage>
</organism>
<sequence>MRVQPDAPLAPPVTGSPAIRATGLTKRYPDVTAVDGLDLSVAAGESFGFLGPNGAGKSTTIAMLCTLAVPTAGTVEIDGHDTRTDAVAARRSIGLIFQESTLDAELTAAENLRFHADLYDVPAALVPGRVDETLALVGLSDARDRFVRTFSGGMRRRLEIARALLHRPRILFLDEPTIGLDPQSRAQVWRHLHRIRERESVTLFLTTHYLDEAEQCDRVAILDAGRIVAQGPPAELKAVLGADRVDLRTDDDAAAARLLRTRFGLTVAETPGGLSFTATDSARILPRLFAELDVPVYEARVTPPTLDDVFLHHTGHRIRAEGASEGPPDPAGDDAPPPVPAPRPAPEVASGGFRAELRALRMVWRREMLHFLRDRAGTVLSLFQPLLFLFILGVGLAGLMAGPSSRSYQVFLFSGALVTASQAPALRVGSALLWDRRSGFLREMLAGPVHRGTLLLGICLGGTTVATCQAGLLLGAGALIGVPPDPGLLVLLAAELALTALAMTVLGVVLAMVVRPQTYGTALTVLMAPLMFLSGSVFPLSAMPGWMEAVALVNPFTYAVDAMHRTMAVYLADAPASLFAPVAWGSWHPPVVLEALMLAGLAALGLAWAARRFSRLD</sequence>
<dbReference type="SMART" id="SM00382">
    <property type="entry name" value="AAA"/>
    <property type="match status" value="1"/>
</dbReference>
<dbReference type="GO" id="GO:0140359">
    <property type="term" value="F:ABC-type transporter activity"/>
    <property type="evidence" value="ECO:0007669"/>
    <property type="project" value="InterPro"/>
</dbReference>
<dbReference type="Proteomes" id="UP000431901">
    <property type="component" value="Unassembled WGS sequence"/>
</dbReference>
<dbReference type="SUPFAM" id="SSF52540">
    <property type="entry name" value="P-loop containing nucleoside triphosphate hydrolases"/>
    <property type="match status" value="1"/>
</dbReference>
<dbReference type="GO" id="GO:0016887">
    <property type="term" value="F:ATP hydrolysis activity"/>
    <property type="evidence" value="ECO:0007669"/>
    <property type="project" value="InterPro"/>
</dbReference>
<evidence type="ECO:0000313" key="14">
    <source>
        <dbReference type="Proteomes" id="UP000431901"/>
    </source>
</evidence>
<feature type="domain" description="ABC transmembrane type-2" evidence="12">
    <location>
        <begin position="376"/>
        <end position="616"/>
    </location>
</feature>
<dbReference type="RefSeq" id="WP_161104597.1">
    <property type="nucleotide sequence ID" value="NZ_JBHLYI010000007.1"/>
</dbReference>
<dbReference type="Gene3D" id="3.40.50.300">
    <property type="entry name" value="P-loop containing nucleotide triphosphate hydrolases"/>
    <property type="match status" value="1"/>
</dbReference>
<dbReference type="InterPro" id="IPR000412">
    <property type="entry name" value="ABC_2_transport"/>
</dbReference>
<name>A0A6I4W6N5_9ACTN</name>
<evidence type="ECO:0000256" key="4">
    <source>
        <dbReference type="ARBA" id="ARBA00022741"/>
    </source>
</evidence>
<dbReference type="AlphaFoldDB" id="A0A6I4W6N5"/>
<dbReference type="PANTHER" id="PTHR43582:SF5">
    <property type="entry name" value="ABC TRANSPORTER"/>
    <property type="match status" value="1"/>
</dbReference>
<dbReference type="GO" id="GO:0005524">
    <property type="term" value="F:ATP binding"/>
    <property type="evidence" value="ECO:0007669"/>
    <property type="project" value="UniProtKB-KW"/>
</dbReference>
<evidence type="ECO:0000259" key="12">
    <source>
        <dbReference type="PROSITE" id="PS51012"/>
    </source>
</evidence>
<evidence type="ECO:0000256" key="6">
    <source>
        <dbReference type="ARBA" id="ARBA00022989"/>
    </source>
</evidence>
<feature type="domain" description="ABC transporter" evidence="11">
    <location>
        <begin position="19"/>
        <end position="249"/>
    </location>
</feature>
<feature type="compositionally biased region" description="Pro residues" evidence="10">
    <location>
        <begin position="327"/>
        <end position="345"/>
    </location>
</feature>
<dbReference type="OrthoDB" id="9255971at2"/>
<feature type="transmembrane region" description="Helical" evidence="9">
    <location>
        <begin position="591"/>
        <end position="610"/>
    </location>
</feature>
<proteinExistence type="inferred from homology"/>
<evidence type="ECO:0000259" key="11">
    <source>
        <dbReference type="PROSITE" id="PS50893"/>
    </source>
</evidence>
<dbReference type="PANTHER" id="PTHR43582">
    <property type="entry name" value="LINEARMYCIN RESISTANCE ATP-BINDING PROTEIN LNRL"/>
    <property type="match status" value="1"/>
</dbReference>
<keyword evidence="2 9" id="KW-0813">Transport</keyword>
<comment type="similarity">
    <text evidence="9">Belongs to the ABC-2 integral membrane protein family.</text>
</comment>
<dbReference type="PROSITE" id="PS51012">
    <property type="entry name" value="ABC_TM2"/>
    <property type="match status" value="1"/>
</dbReference>
<evidence type="ECO:0000256" key="1">
    <source>
        <dbReference type="ARBA" id="ARBA00004141"/>
    </source>
</evidence>
<dbReference type="InterPro" id="IPR025302">
    <property type="entry name" value="DrrA1/2-like_C"/>
</dbReference>
<keyword evidence="5 13" id="KW-0067">ATP-binding</keyword>
<dbReference type="InterPro" id="IPR027417">
    <property type="entry name" value="P-loop_NTPase"/>
</dbReference>
<evidence type="ECO:0000256" key="9">
    <source>
        <dbReference type="RuleBase" id="RU361157"/>
    </source>
</evidence>
<feature type="transmembrane region" description="Helical" evidence="9">
    <location>
        <begin position="521"/>
        <end position="542"/>
    </location>
</feature>
<dbReference type="Pfam" id="PF01061">
    <property type="entry name" value="ABC2_membrane"/>
    <property type="match status" value="1"/>
</dbReference>
<comment type="caution">
    <text evidence="13">The sequence shown here is derived from an EMBL/GenBank/DDBJ whole genome shotgun (WGS) entry which is preliminary data.</text>
</comment>
<evidence type="ECO:0000256" key="5">
    <source>
        <dbReference type="ARBA" id="ARBA00022840"/>
    </source>
</evidence>